<evidence type="ECO:0000313" key="3">
    <source>
        <dbReference type="Proteomes" id="UP000681356"/>
    </source>
</evidence>
<dbReference type="InterPro" id="IPR043723">
    <property type="entry name" value="DUF5665"/>
</dbReference>
<protein>
    <submittedName>
        <fullName evidence="2">Uncharacterized protein</fullName>
    </submittedName>
</protein>
<dbReference type="AlphaFoldDB" id="A0A8J7WGZ5"/>
<keyword evidence="1" id="KW-1133">Transmembrane helix</keyword>
<gene>
    <name evidence="2" type="ORF">KB874_13750</name>
</gene>
<sequence>MRDDSKTDESMARLAQAVETLNRHKFMRMHDSTLRMMWTQFLRGLALGLGTALGASVLVSGIVLVLTQFEWVPFLGEFATQIIDEIQIER</sequence>
<keyword evidence="1" id="KW-0472">Membrane</keyword>
<dbReference type="EMBL" id="JAGTUU010000005">
    <property type="protein sequence ID" value="MBS0125153.1"/>
    <property type="molecule type" value="Genomic_DNA"/>
</dbReference>
<evidence type="ECO:0000256" key="1">
    <source>
        <dbReference type="SAM" id="Phobius"/>
    </source>
</evidence>
<name>A0A8J7WGZ5_9RHOB</name>
<dbReference type="Pfam" id="PF18910">
    <property type="entry name" value="DUF5665"/>
    <property type="match status" value="1"/>
</dbReference>
<dbReference type="Proteomes" id="UP000681356">
    <property type="component" value="Unassembled WGS sequence"/>
</dbReference>
<reference evidence="2" key="1">
    <citation type="submission" date="2021-04" db="EMBL/GenBank/DDBJ databases">
        <authorList>
            <person name="Yoon J."/>
        </authorList>
    </citation>
    <scope>NUCLEOTIDE SEQUENCE</scope>
    <source>
        <strain evidence="2">KMU-90</strain>
    </source>
</reference>
<evidence type="ECO:0000313" key="2">
    <source>
        <dbReference type="EMBL" id="MBS0125153.1"/>
    </source>
</evidence>
<organism evidence="2 3">
    <name type="scientific">Thetidibacter halocola</name>
    <dbReference type="NCBI Taxonomy" id="2827239"/>
    <lineage>
        <taxon>Bacteria</taxon>
        <taxon>Pseudomonadati</taxon>
        <taxon>Pseudomonadota</taxon>
        <taxon>Alphaproteobacteria</taxon>
        <taxon>Rhodobacterales</taxon>
        <taxon>Roseobacteraceae</taxon>
        <taxon>Thetidibacter</taxon>
    </lineage>
</organism>
<proteinExistence type="predicted"/>
<dbReference type="RefSeq" id="WP_212537112.1">
    <property type="nucleotide sequence ID" value="NZ_JAGTUU010000005.1"/>
</dbReference>
<keyword evidence="1" id="KW-0812">Transmembrane</keyword>
<keyword evidence="3" id="KW-1185">Reference proteome</keyword>
<accession>A0A8J7WGZ5</accession>
<comment type="caution">
    <text evidence="2">The sequence shown here is derived from an EMBL/GenBank/DDBJ whole genome shotgun (WGS) entry which is preliminary data.</text>
</comment>
<feature type="transmembrane region" description="Helical" evidence="1">
    <location>
        <begin position="45"/>
        <end position="66"/>
    </location>
</feature>